<evidence type="ECO:0000313" key="1">
    <source>
        <dbReference type="EMBL" id="KAJ1127222.1"/>
    </source>
</evidence>
<gene>
    <name evidence="1" type="ORF">NDU88_005625</name>
</gene>
<dbReference type="AlphaFoldDB" id="A0AAV7PIL6"/>
<proteinExistence type="predicted"/>
<keyword evidence="2" id="KW-1185">Reference proteome</keyword>
<comment type="caution">
    <text evidence="1">The sequence shown here is derived from an EMBL/GenBank/DDBJ whole genome shotgun (WGS) entry which is preliminary data.</text>
</comment>
<dbReference type="EMBL" id="JANPWB010000011">
    <property type="protein sequence ID" value="KAJ1127222.1"/>
    <property type="molecule type" value="Genomic_DNA"/>
</dbReference>
<accession>A0AAV7PIL6</accession>
<protein>
    <submittedName>
        <fullName evidence="1">Uncharacterized protein</fullName>
    </submittedName>
</protein>
<feature type="non-terminal residue" evidence="1">
    <location>
        <position position="1"/>
    </location>
</feature>
<organism evidence="1 2">
    <name type="scientific">Pleurodeles waltl</name>
    <name type="common">Iberian ribbed newt</name>
    <dbReference type="NCBI Taxonomy" id="8319"/>
    <lineage>
        <taxon>Eukaryota</taxon>
        <taxon>Metazoa</taxon>
        <taxon>Chordata</taxon>
        <taxon>Craniata</taxon>
        <taxon>Vertebrata</taxon>
        <taxon>Euteleostomi</taxon>
        <taxon>Amphibia</taxon>
        <taxon>Batrachia</taxon>
        <taxon>Caudata</taxon>
        <taxon>Salamandroidea</taxon>
        <taxon>Salamandridae</taxon>
        <taxon>Pleurodelinae</taxon>
        <taxon>Pleurodeles</taxon>
    </lineage>
</organism>
<evidence type="ECO:0000313" key="2">
    <source>
        <dbReference type="Proteomes" id="UP001066276"/>
    </source>
</evidence>
<name>A0AAV7PIL6_PLEWA</name>
<reference evidence="1" key="1">
    <citation type="journal article" date="2022" name="bioRxiv">
        <title>Sequencing and chromosome-scale assembly of the giantPleurodeles waltlgenome.</title>
        <authorList>
            <person name="Brown T."/>
            <person name="Elewa A."/>
            <person name="Iarovenko S."/>
            <person name="Subramanian E."/>
            <person name="Araus A.J."/>
            <person name="Petzold A."/>
            <person name="Susuki M."/>
            <person name="Suzuki K.-i.T."/>
            <person name="Hayashi T."/>
            <person name="Toyoda A."/>
            <person name="Oliveira C."/>
            <person name="Osipova E."/>
            <person name="Leigh N.D."/>
            <person name="Simon A."/>
            <person name="Yun M.H."/>
        </authorList>
    </citation>
    <scope>NUCLEOTIDE SEQUENCE</scope>
    <source>
        <strain evidence="1">20211129_DDA</strain>
        <tissue evidence="1">Liver</tissue>
    </source>
</reference>
<sequence length="80" mass="9617">DSSQALDCARRLHQEYFSSWCHPEIRFIQLCDISLPLHHLCCFDFDGRRKTAVRYISFLPRNTISYFLFSSFWGHQSWNN</sequence>
<dbReference type="Proteomes" id="UP001066276">
    <property type="component" value="Chromosome 7"/>
</dbReference>
<feature type="non-terminal residue" evidence="1">
    <location>
        <position position="80"/>
    </location>
</feature>